<comment type="caution">
    <text evidence="2">The sequence shown here is derived from an EMBL/GenBank/DDBJ whole genome shotgun (WGS) entry which is preliminary data.</text>
</comment>
<gene>
    <name evidence="2" type="ORF">DYB36_000043</name>
</gene>
<evidence type="ECO:0000256" key="1">
    <source>
        <dbReference type="SAM" id="MobiDB-lite"/>
    </source>
</evidence>
<feature type="compositionally biased region" description="Acidic residues" evidence="1">
    <location>
        <begin position="113"/>
        <end position="142"/>
    </location>
</feature>
<protein>
    <submittedName>
        <fullName evidence="2">Uncharacterized protein</fullName>
    </submittedName>
</protein>
<reference evidence="2 3" key="1">
    <citation type="submission" date="2018-08" db="EMBL/GenBank/DDBJ databases">
        <title>Aphanomyces genome sequencing and annotation.</title>
        <authorList>
            <person name="Minardi D."/>
            <person name="Oidtmann B."/>
            <person name="Van Der Giezen M."/>
            <person name="Studholme D.J."/>
        </authorList>
    </citation>
    <scope>NUCLEOTIDE SEQUENCE [LARGE SCALE GENOMIC DNA]</scope>
    <source>
        <strain evidence="2 3">Kv</strain>
    </source>
</reference>
<sequence>MPPSFSEPPAASFWALFLSSAGPGAPDNGTPMAGEVGVEFMSRSGVTVVEGTFVAGERVSDGRGVVIGTSDVNGSQVDSYQVMSRSREVLWLAGNLSLGKGLVQEVGSSSVQAEEEESLQAEEEESLQVEEEGESLQAEEEKESLQVAL</sequence>
<dbReference type="AlphaFoldDB" id="A0A397AVY8"/>
<organism evidence="2 3">
    <name type="scientific">Aphanomyces astaci</name>
    <name type="common">Crayfish plague agent</name>
    <dbReference type="NCBI Taxonomy" id="112090"/>
    <lineage>
        <taxon>Eukaryota</taxon>
        <taxon>Sar</taxon>
        <taxon>Stramenopiles</taxon>
        <taxon>Oomycota</taxon>
        <taxon>Saprolegniomycetes</taxon>
        <taxon>Saprolegniales</taxon>
        <taxon>Verrucalvaceae</taxon>
        <taxon>Aphanomyces</taxon>
    </lineage>
</organism>
<name>A0A397AVY8_APHAT</name>
<feature type="region of interest" description="Disordered" evidence="1">
    <location>
        <begin position="107"/>
        <end position="149"/>
    </location>
</feature>
<evidence type="ECO:0000313" key="3">
    <source>
        <dbReference type="Proteomes" id="UP000265427"/>
    </source>
</evidence>
<dbReference type="Proteomes" id="UP000265427">
    <property type="component" value="Unassembled WGS sequence"/>
</dbReference>
<proteinExistence type="predicted"/>
<evidence type="ECO:0000313" key="2">
    <source>
        <dbReference type="EMBL" id="RHY10019.1"/>
    </source>
</evidence>
<dbReference type="EMBL" id="QUSZ01005366">
    <property type="protein sequence ID" value="RHY10019.1"/>
    <property type="molecule type" value="Genomic_DNA"/>
</dbReference>
<accession>A0A397AVY8</accession>